<dbReference type="Gene3D" id="2.60.40.10">
    <property type="entry name" value="Immunoglobulins"/>
    <property type="match status" value="1"/>
</dbReference>
<proteinExistence type="predicted"/>
<dbReference type="PANTHER" id="PTHR23268:SF102">
    <property type="entry name" value="IMMUNOGLOBULIN V-SET DOMAIN-CONTAINING PROTEIN"/>
    <property type="match status" value="1"/>
</dbReference>
<name>A0A3Q3KT79_9TELE</name>
<evidence type="ECO:0000259" key="3">
    <source>
        <dbReference type="PROSITE" id="PS50835"/>
    </source>
</evidence>
<evidence type="ECO:0000313" key="5">
    <source>
        <dbReference type="Proteomes" id="UP000261640"/>
    </source>
</evidence>
<dbReference type="GO" id="GO:0002376">
    <property type="term" value="P:immune system process"/>
    <property type="evidence" value="ECO:0007669"/>
    <property type="project" value="UniProtKB-KW"/>
</dbReference>
<organism evidence="4 5">
    <name type="scientific">Mastacembelus armatus</name>
    <name type="common">zig-zag eel</name>
    <dbReference type="NCBI Taxonomy" id="205130"/>
    <lineage>
        <taxon>Eukaryota</taxon>
        <taxon>Metazoa</taxon>
        <taxon>Chordata</taxon>
        <taxon>Craniata</taxon>
        <taxon>Vertebrata</taxon>
        <taxon>Euteleostomi</taxon>
        <taxon>Actinopterygii</taxon>
        <taxon>Neopterygii</taxon>
        <taxon>Teleostei</taxon>
        <taxon>Neoteleostei</taxon>
        <taxon>Acanthomorphata</taxon>
        <taxon>Anabantaria</taxon>
        <taxon>Synbranchiformes</taxon>
        <taxon>Mastacembelidae</taxon>
        <taxon>Mastacembelus</taxon>
    </lineage>
</organism>
<evidence type="ECO:0000256" key="1">
    <source>
        <dbReference type="ARBA" id="ARBA00022729"/>
    </source>
</evidence>
<dbReference type="InterPro" id="IPR050413">
    <property type="entry name" value="TCR_beta_variable"/>
</dbReference>
<dbReference type="SUPFAM" id="SSF48726">
    <property type="entry name" value="Immunoglobulin"/>
    <property type="match status" value="1"/>
</dbReference>
<accession>A0A3Q3KT79</accession>
<dbReference type="InterPro" id="IPR003598">
    <property type="entry name" value="Ig_sub2"/>
</dbReference>
<sequence length="123" mass="13581">LNNASSCCQCLSCLTDESGVTQTDILWKKEGETATIDCSHTKGADYFQMYWYRQLPGETMKLIVFTTTAKTEHDFGKFSTEKFSANKSAAESGTFTVKNLVPEDKGLYFCAVSEHSDTDTCGS</sequence>
<dbReference type="InterPro" id="IPR013783">
    <property type="entry name" value="Ig-like_fold"/>
</dbReference>
<dbReference type="AlphaFoldDB" id="A0A3Q3KT79"/>
<dbReference type="Pfam" id="PF07686">
    <property type="entry name" value="V-set"/>
    <property type="match status" value="1"/>
</dbReference>
<dbReference type="Proteomes" id="UP000261640">
    <property type="component" value="Unplaced"/>
</dbReference>
<reference evidence="4" key="2">
    <citation type="submission" date="2025-09" db="UniProtKB">
        <authorList>
            <consortium name="Ensembl"/>
        </authorList>
    </citation>
    <scope>IDENTIFICATION</scope>
</reference>
<dbReference type="SMART" id="SM00406">
    <property type="entry name" value="IGv"/>
    <property type="match status" value="1"/>
</dbReference>
<dbReference type="GO" id="GO:0007166">
    <property type="term" value="P:cell surface receptor signaling pathway"/>
    <property type="evidence" value="ECO:0007669"/>
    <property type="project" value="TreeGrafter"/>
</dbReference>
<keyword evidence="5" id="KW-1185">Reference proteome</keyword>
<dbReference type="PANTHER" id="PTHR23268">
    <property type="entry name" value="T-CELL RECEPTOR BETA CHAIN"/>
    <property type="match status" value="1"/>
</dbReference>
<keyword evidence="2" id="KW-0391">Immunity</keyword>
<dbReference type="SMART" id="SM00409">
    <property type="entry name" value="IG"/>
    <property type="match status" value="1"/>
</dbReference>
<dbReference type="InterPro" id="IPR013106">
    <property type="entry name" value="Ig_V-set"/>
</dbReference>
<evidence type="ECO:0000256" key="2">
    <source>
        <dbReference type="ARBA" id="ARBA00022859"/>
    </source>
</evidence>
<dbReference type="InterPro" id="IPR007110">
    <property type="entry name" value="Ig-like_dom"/>
</dbReference>
<dbReference type="PROSITE" id="PS50835">
    <property type="entry name" value="IG_LIKE"/>
    <property type="match status" value="1"/>
</dbReference>
<dbReference type="InterPro" id="IPR003599">
    <property type="entry name" value="Ig_sub"/>
</dbReference>
<dbReference type="GO" id="GO:0005886">
    <property type="term" value="C:plasma membrane"/>
    <property type="evidence" value="ECO:0007669"/>
    <property type="project" value="TreeGrafter"/>
</dbReference>
<dbReference type="InterPro" id="IPR036179">
    <property type="entry name" value="Ig-like_dom_sf"/>
</dbReference>
<feature type="domain" description="Ig-like" evidence="3">
    <location>
        <begin position="30"/>
        <end position="123"/>
    </location>
</feature>
<protein>
    <recommendedName>
        <fullName evidence="3">Ig-like domain-containing protein</fullName>
    </recommendedName>
</protein>
<dbReference type="Ensembl" id="ENSMAMT00000000226.2">
    <property type="protein sequence ID" value="ENSMAMP00000000221.2"/>
    <property type="gene ID" value="ENSMAMG00000025573.1"/>
</dbReference>
<keyword evidence="1" id="KW-0732">Signal</keyword>
<dbReference type="InParanoid" id="A0A3Q3KT79"/>
<reference evidence="4" key="1">
    <citation type="submission" date="2025-08" db="UniProtKB">
        <authorList>
            <consortium name="Ensembl"/>
        </authorList>
    </citation>
    <scope>IDENTIFICATION</scope>
</reference>
<dbReference type="GeneTree" id="ENSGT01030000234952"/>
<dbReference type="SMART" id="SM00408">
    <property type="entry name" value="IGc2"/>
    <property type="match status" value="1"/>
</dbReference>
<evidence type="ECO:0000313" key="4">
    <source>
        <dbReference type="Ensembl" id="ENSMAMP00000000221.2"/>
    </source>
</evidence>